<dbReference type="RefSeq" id="WP_155354528.1">
    <property type="nucleotide sequence ID" value="NZ_BAAAHL010000065.1"/>
</dbReference>
<protein>
    <submittedName>
        <fullName evidence="2">EstA family serine hydrolase</fullName>
    </submittedName>
</protein>
<dbReference type="InterPro" id="IPR052907">
    <property type="entry name" value="Beta-lactamase/esterase"/>
</dbReference>
<gene>
    <name evidence="2" type="ORF">Amac_025420</name>
</gene>
<comment type="caution">
    <text evidence="2">The sequence shown here is derived from an EMBL/GenBank/DDBJ whole genome shotgun (WGS) entry which is preliminary data.</text>
</comment>
<evidence type="ECO:0000313" key="2">
    <source>
        <dbReference type="EMBL" id="GES08946.1"/>
    </source>
</evidence>
<dbReference type="InterPro" id="IPR012338">
    <property type="entry name" value="Beta-lactam/transpept-like"/>
</dbReference>
<dbReference type="Gene3D" id="3.40.710.10">
    <property type="entry name" value="DD-peptidase/beta-lactamase superfamily"/>
    <property type="match status" value="1"/>
</dbReference>
<dbReference type="Pfam" id="PF00144">
    <property type="entry name" value="Beta-lactamase"/>
    <property type="match status" value="1"/>
</dbReference>
<dbReference type="PANTHER" id="PTHR43319:SF3">
    <property type="entry name" value="BETA-LACTAMASE-RELATED DOMAIN-CONTAINING PROTEIN"/>
    <property type="match status" value="1"/>
</dbReference>
<dbReference type="SUPFAM" id="SSF56601">
    <property type="entry name" value="beta-lactamase/transpeptidase-like"/>
    <property type="match status" value="1"/>
</dbReference>
<keyword evidence="2" id="KW-0378">Hydrolase</keyword>
<reference evidence="2 3" key="1">
    <citation type="submission" date="2019-10" db="EMBL/GenBank/DDBJ databases">
        <title>Whole genome shotgun sequence of Acrocarpospora macrocephala NBRC 16266.</title>
        <authorList>
            <person name="Ichikawa N."/>
            <person name="Kimura A."/>
            <person name="Kitahashi Y."/>
            <person name="Komaki H."/>
            <person name="Oguchi A."/>
        </authorList>
    </citation>
    <scope>NUCLEOTIDE SEQUENCE [LARGE SCALE GENOMIC DNA]</scope>
    <source>
        <strain evidence="2 3">NBRC 16266</strain>
    </source>
</reference>
<name>A0A5M3WJY4_9ACTN</name>
<dbReference type="PANTHER" id="PTHR43319">
    <property type="entry name" value="BETA-LACTAMASE-RELATED"/>
    <property type="match status" value="1"/>
</dbReference>
<accession>A0A5M3WJY4</accession>
<evidence type="ECO:0000313" key="3">
    <source>
        <dbReference type="Proteomes" id="UP000331127"/>
    </source>
</evidence>
<dbReference type="OrthoDB" id="9809635at2"/>
<dbReference type="EMBL" id="BLAE01000013">
    <property type="protein sequence ID" value="GES08946.1"/>
    <property type="molecule type" value="Genomic_DNA"/>
</dbReference>
<feature type="domain" description="Beta-lactamase-related" evidence="1">
    <location>
        <begin position="20"/>
        <end position="361"/>
    </location>
</feature>
<organism evidence="2 3">
    <name type="scientific">Acrocarpospora macrocephala</name>
    <dbReference type="NCBI Taxonomy" id="150177"/>
    <lineage>
        <taxon>Bacteria</taxon>
        <taxon>Bacillati</taxon>
        <taxon>Actinomycetota</taxon>
        <taxon>Actinomycetes</taxon>
        <taxon>Streptosporangiales</taxon>
        <taxon>Streptosporangiaceae</taxon>
        <taxon>Acrocarpospora</taxon>
    </lineage>
</organism>
<dbReference type="GO" id="GO:0016787">
    <property type="term" value="F:hydrolase activity"/>
    <property type="evidence" value="ECO:0007669"/>
    <property type="project" value="UniProtKB-KW"/>
</dbReference>
<proteinExistence type="predicted"/>
<keyword evidence="3" id="KW-1185">Reference proteome</keyword>
<evidence type="ECO:0000259" key="1">
    <source>
        <dbReference type="Pfam" id="PF00144"/>
    </source>
</evidence>
<dbReference type="InterPro" id="IPR001466">
    <property type="entry name" value="Beta-lactam-related"/>
</dbReference>
<dbReference type="AlphaFoldDB" id="A0A5M3WJY4"/>
<dbReference type="Proteomes" id="UP000331127">
    <property type="component" value="Unassembled WGS sequence"/>
</dbReference>
<sequence length="385" mass="41458">MAEVFGQVTEQYREVRDALAANLDAGVEVGAGIVVNVDGTNVVDIWGGHMDAERTRPWTEDTIVTVWSTTKTITSLAALMLVDRGLLDPFETVAHYWPEFAAGGKEHVEVRHLLSHTSGVSAWAQPFAPEDSYNFAAAAAKLAAQPPWWEPGTASGYHASNFGHLVGEVVRRVSGKSLRDFVADEIAGPLGADFQIGAKEADWDRIATMLPPAGTATLEMPAPDPDSVFYKTLVGSYNDPTLANTPQWYRADIGACNGHGNARSVAQIMSVISLGGETNGVRLLKPETIELIFREQAHGPDLFLGLPLRWGIGYALPEPEGVPFVPAGKVCFWGGWGGSLIIMDVDRRMTISYMMNQMQPGVIGSEVSAAYCDVISRCASAVVAR</sequence>